<evidence type="ECO:0000256" key="1">
    <source>
        <dbReference type="SAM" id="MobiDB-lite"/>
    </source>
</evidence>
<proteinExistence type="predicted"/>
<evidence type="ECO:0000313" key="4">
    <source>
        <dbReference type="EMBL" id="OGM41359.1"/>
    </source>
</evidence>
<dbReference type="InterPro" id="IPR029044">
    <property type="entry name" value="Nucleotide-diphossugar_trans"/>
</dbReference>
<dbReference type="Proteomes" id="UP000179179">
    <property type="component" value="Unassembled WGS sequence"/>
</dbReference>
<feature type="region of interest" description="Disordered" evidence="1">
    <location>
        <begin position="384"/>
        <end position="406"/>
    </location>
</feature>
<dbReference type="OrthoDB" id="2014201at2759"/>
<feature type="transmembrane region" description="Helical" evidence="2">
    <location>
        <begin position="41"/>
        <end position="57"/>
    </location>
</feature>
<dbReference type="AlphaFoldDB" id="A0A1F7ZQ02"/>
<dbReference type="GO" id="GO:0016740">
    <property type="term" value="F:transferase activity"/>
    <property type="evidence" value="ECO:0007669"/>
    <property type="project" value="UniProtKB-KW"/>
</dbReference>
<organism evidence="4 5">
    <name type="scientific">Aspergillus bombycis</name>
    <dbReference type="NCBI Taxonomy" id="109264"/>
    <lineage>
        <taxon>Eukaryota</taxon>
        <taxon>Fungi</taxon>
        <taxon>Dikarya</taxon>
        <taxon>Ascomycota</taxon>
        <taxon>Pezizomycotina</taxon>
        <taxon>Eurotiomycetes</taxon>
        <taxon>Eurotiomycetidae</taxon>
        <taxon>Eurotiales</taxon>
        <taxon>Aspergillaceae</taxon>
        <taxon>Aspergillus</taxon>
    </lineage>
</organism>
<evidence type="ECO:0000313" key="5">
    <source>
        <dbReference type="Proteomes" id="UP000179179"/>
    </source>
</evidence>
<feature type="region of interest" description="Disordered" evidence="1">
    <location>
        <begin position="695"/>
        <end position="726"/>
    </location>
</feature>
<gene>
    <name evidence="4" type="ORF">ABOM_009915</name>
</gene>
<reference evidence="4 5" key="1">
    <citation type="journal article" date="2016" name="Genome Biol. Evol.">
        <title>Draft genome sequence of an aflatoxigenic Aspergillus species, A. bombycis.</title>
        <authorList>
            <person name="Moore G.G."/>
            <person name="Mack B.M."/>
            <person name="Beltz S.B."/>
            <person name="Gilbert M.K."/>
        </authorList>
    </citation>
    <scope>NUCLEOTIDE SEQUENCE [LARGE SCALE GENOMIC DNA]</scope>
    <source>
        <strain evidence="5">NRRL 26010</strain>
    </source>
</reference>
<dbReference type="Gene3D" id="3.90.550.10">
    <property type="entry name" value="Spore Coat Polysaccharide Biosynthesis Protein SpsA, Chain A"/>
    <property type="match status" value="1"/>
</dbReference>
<dbReference type="EMBL" id="LYCR01000114">
    <property type="protein sequence ID" value="OGM41359.1"/>
    <property type="molecule type" value="Genomic_DNA"/>
</dbReference>
<feature type="domain" description="DUF1996" evidence="3">
    <location>
        <begin position="424"/>
        <end position="655"/>
    </location>
</feature>
<accession>A0A1F7ZQ02</accession>
<dbReference type="STRING" id="109264.A0A1F7ZQ02"/>
<sequence>MAIKKVPRLPHRRGSQSSEDDFFDIPDEPCLAIAKRQLRRIRVWVVFAFLVLFILWLRRERPQPPALPHINYDLVDWSRYAYSQYATSSAYLCNALMVFEALQRLGSRAQRVLFFPEDWDVSVESERDRDSQLLAMARDKYNVMLIPISLETIKPGAGSGESWDKSISKLLAFGESEYDRIIHLDSDANVLQNMDELFFLPPTKVAMPRAYWELPDTKQLSSLLIVIEPSYNEYNALMEAALPAIYGQKTVNASSTHRYDMELLNERYADSATVLPHRQYGLVSGEFRIEDHRNFLGNDYEVWDPDKALAEAKLVHFSDWPLPKPWVLWPQKLLAEMLPKCKHNPGTPQESGCRDREVWKSIYHDFRRRRKDVCKLLSYPAPDWPPTEHSESSGSNESSAASTSGPTDSLFTFSCLPLTTQRSDPIISPGKPSSHTHVVVGGTAFQRLMTTETAKNANDTTCEVALDRSNYWIPQLYHQTRDGFETIKFENSAIYYFSRACDYSPNATSCDDAEYPLAPPPGLRMVAGDLFLRTYNETNFAQRAISHMCIKDDGTSSETKHLPQQPCLKLRSQVFFPSCWDGKALDSPDHQSHMAYPAVGDYNQGVCPETHPVAVYSIFMEFFFNTEPFPDHENWVYAMGDPTGYGLHGDFLNGWTDQNALQNAMATCTGLDGLNDPECSITNNQTRALAPITHSLDVPPPLEQLGQHGPLAKLPGNNPITGSHER</sequence>
<comment type="caution">
    <text evidence="4">The sequence shown here is derived from an EMBL/GenBank/DDBJ whole genome shotgun (WGS) entry which is preliminary data.</text>
</comment>
<evidence type="ECO:0000259" key="3">
    <source>
        <dbReference type="Pfam" id="PF09362"/>
    </source>
</evidence>
<keyword evidence="5" id="KW-1185">Reference proteome</keyword>
<feature type="compositionally biased region" description="Basic residues" evidence="1">
    <location>
        <begin position="1"/>
        <end position="14"/>
    </location>
</feature>
<protein>
    <submittedName>
        <fullName evidence="4">Glucose N-acetyltransferase 1</fullName>
    </submittedName>
</protein>
<dbReference type="PANTHER" id="PTHR43662">
    <property type="match status" value="1"/>
</dbReference>
<dbReference type="SUPFAM" id="SSF53448">
    <property type="entry name" value="Nucleotide-diphospho-sugar transferases"/>
    <property type="match status" value="1"/>
</dbReference>
<keyword evidence="2" id="KW-1133">Transmembrane helix</keyword>
<dbReference type="InterPro" id="IPR018535">
    <property type="entry name" value="DUF1996"/>
</dbReference>
<feature type="compositionally biased region" description="Low complexity" evidence="1">
    <location>
        <begin position="392"/>
        <end position="405"/>
    </location>
</feature>
<feature type="region of interest" description="Disordered" evidence="1">
    <location>
        <begin position="1"/>
        <end position="20"/>
    </location>
</feature>
<dbReference type="GeneID" id="34453305"/>
<keyword evidence="2" id="KW-0472">Membrane</keyword>
<name>A0A1F7ZQ02_9EURO</name>
<dbReference type="PANTHER" id="PTHR43662:SF3">
    <property type="entry name" value="DOMAIN PROTEIN, PUTATIVE (AFU_ORTHOLOGUE AFUA_6G11970)-RELATED"/>
    <property type="match status" value="1"/>
</dbReference>
<keyword evidence="4" id="KW-0808">Transferase</keyword>
<dbReference type="Pfam" id="PF09362">
    <property type="entry name" value="DUF1996"/>
    <property type="match status" value="1"/>
</dbReference>
<evidence type="ECO:0000256" key="2">
    <source>
        <dbReference type="SAM" id="Phobius"/>
    </source>
</evidence>
<dbReference type="RefSeq" id="XP_022385076.1">
    <property type="nucleotide sequence ID" value="XM_022537043.1"/>
</dbReference>
<keyword evidence="2" id="KW-0812">Transmembrane</keyword>